<comment type="caution">
    <text evidence="1">The sequence shown here is derived from an EMBL/GenBank/DDBJ whole genome shotgun (WGS) entry which is preliminary data.</text>
</comment>
<evidence type="ECO:0000313" key="1">
    <source>
        <dbReference type="EMBL" id="OAY72000.1"/>
    </source>
</evidence>
<dbReference type="AlphaFoldDB" id="A0A199V563"/>
<reference evidence="1 2" key="1">
    <citation type="journal article" date="2016" name="DNA Res.">
        <title>The draft genome of MD-2 pineapple using hybrid error correction of long reads.</title>
        <authorList>
            <person name="Redwan R.M."/>
            <person name="Saidin A."/>
            <person name="Kumar S.V."/>
        </authorList>
    </citation>
    <scope>NUCLEOTIDE SEQUENCE [LARGE SCALE GENOMIC DNA]</scope>
    <source>
        <strain evidence="2">cv. MD2</strain>
        <tissue evidence="1">Leaf</tissue>
    </source>
</reference>
<dbReference type="EMBL" id="LSRQ01003274">
    <property type="protein sequence ID" value="OAY72000.1"/>
    <property type="molecule type" value="Genomic_DNA"/>
</dbReference>
<organism evidence="1 2">
    <name type="scientific">Ananas comosus</name>
    <name type="common">Pineapple</name>
    <name type="synonym">Ananas ananas</name>
    <dbReference type="NCBI Taxonomy" id="4615"/>
    <lineage>
        <taxon>Eukaryota</taxon>
        <taxon>Viridiplantae</taxon>
        <taxon>Streptophyta</taxon>
        <taxon>Embryophyta</taxon>
        <taxon>Tracheophyta</taxon>
        <taxon>Spermatophyta</taxon>
        <taxon>Magnoliopsida</taxon>
        <taxon>Liliopsida</taxon>
        <taxon>Poales</taxon>
        <taxon>Bromeliaceae</taxon>
        <taxon>Bromelioideae</taxon>
        <taxon>Ananas</taxon>
    </lineage>
</organism>
<evidence type="ECO:0000313" key="2">
    <source>
        <dbReference type="Proteomes" id="UP000092600"/>
    </source>
</evidence>
<name>A0A199V563_ANACO</name>
<accession>A0A199V563</accession>
<gene>
    <name evidence="1" type="ORF">ACMD2_23715</name>
</gene>
<sequence>MAGRCHLCLHCPILQCHCAVLRLHHTLTSARRRYHIIHIASSKLFLAYYSTAAEPAAAVYIGELSDHAYSCTARVNLATLQSVEKISDVRKLLARHHWNLDSDVQLVYVVWSVRLAEHAMHVGAERVKFEGQIEVDQVVVGDHAIIVDPRVLLRDGNCIGNDLEHPVSSTVMLLSPIRDIANSGTDAETHPALASAVISTGLPSKLIKKCSALSSSHVAVSLRGCRGVIVEADSNGFHPREVSVMLVALPIKWALMWRLASDSNKSPRPCDHGSRRSCHLHRLSGIATHASDQVADYISKSVTPIDQDIFTMHKYFTVHTAYDLASGAEDEALTLAFLRTLETTVHGSFCGGRRARHCDHPLAEPAALLRETKSGGSCFGGCWSPSTATTKMAVHDRTRPSNGHPIYLRWLALCVCILAS</sequence>
<proteinExistence type="predicted"/>
<protein>
    <submittedName>
        <fullName evidence="1">Uncharacterized protein</fullName>
    </submittedName>
</protein>
<dbReference type="Proteomes" id="UP000092600">
    <property type="component" value="Unassembled WGS sequence"/>
</dbReference>